<keyword evidence="1" id="KW-0472">Membrane</keyword>
<gene>
    <name evidence="2" type="ORF">BDW59DRAFT_111807</name>
</gene>
<evidence type="ECO:0000256" key="1">
    <source>
        <dbReference type="SAM" id="Phobius"/>
    </source>
</evidence>
<evidence type="ECO:0008006" key="4">
    <source>
        <dbReference type="Google" id="ProtNLM"/>
    </source>
</evidence>
<dbReference type="Proteomes" id="UP001610335">
    <property type="component" value="Unassembled WGS sequence"/>
</dbReference>
<sequence>MQEKNAKSMDFLGNFLWFLLSSPSLIFVSVSSSFLLPPLKDFSSLSFLCSILPFFEFYRKINPQKNPENQKKDKYPIILRGFSYLESLSIFNLQLCGVCVFSAASTPFLVIASLRTVNFQVRLFFPSPPTVVVSRVNLALYVCRCSVLCSCVVLAPLSFLSVWDLRGKITTVYALSVFSQETPSLSYLSASRWSCFDLPP</sequence>
<comment type="caution">
    <text evidence="2">The sequence shown here is derived from an EMBL/GenBank/DDBJ whole genome shotgun (WGS) entry which is preliminary data.</text>
</comment>
<evidence type="ECO:0000313" key="2">
    <source>
        <dbReference type="EMBL" id="KAL2820948.1"/>
    </source>
</evidence>
<organism evidence="2 3">
    <name type="scientific">Aspergillus cavernicola</name>
    <dbReference type="NCBI Taxonomy" id="176166"/>
    <lineage>
        <taxon>Eukaryota</taxon>
        <taxon>Fungi</taxon>
        <taxon>Dikarya</taxon>
        <taxon>Ascomycota</taxon>
        <taxon>Pezizomycotina</taxon>
        <taxon>Eurotiomycetes</taxon>
        <taxon>Eurotiomycetidae</taxon>
        <taxon>Eurotiales</taxon>
        <taxon>Aspergillaceae</taxon>
        <taxon>Aspergillus</taxon>
        <taxon>Aspergillus subgen. Nidulantes</taxon>
    </lineage>
</organism>
<protein>
    <recommendedName>
        <fullName evidence="4">Transmembrane protein</fullName>
    </recommendedName>
</protein>
<name>A0ABR4I238_9EURO</name>
<keyword evidence="1" id="KW-0812">Transmembrane</keyword>
<keyword evidence="3" id="KW-1185">Reference proteome</keyword>
<keyword evidence="1" id="KW-1133">Transmembrane helix</keyword>
<dbReference type="EMBL" id="JBFXLS010000066">
    <property type="protein sequence ID" value="KAL2820948.1"/>
    <property type="molecule type" value="Genomic_DNA"/>
</dbReference>
<reference evidence="2 3" key="1">
    <citation type="submission" date="2024-07" db="EMBL/GenBank/DDBJ databases">
        <title>Section-level genome sequencing and comparative genomics of Aspergillus sections Usti and Cavernicolus.</title>
        <authorList>
            <consortium name="Lawrence Berkeley National Laboratory"/>
            <person name="Nybo J.L."/>
            <person name="Vesth T.C."/>
            <person name="Theobald S."/>
            <person name="Frisvad J.C."/>
            <person name="Larsen T.O."/>
            <person name="Kjaerboelling I."/>
            <person name="Rothschild-Mancinelli K."/>
            <person name="Lyhne E.K."/>
            <person name="Kogle M.E."/>
            <person name="Barry K."/>
            <person name="Clum A."/>
            <person name="Na H."/>
            <person name="Ledsgaard L."/>
            <person name="Lin J."/>
            <person name="Lipzen A."/>
            <person name="Kuo A."/>
            <person name="Riley R."/>
            <person name="Mondo S."/>
            <person name="LaButti K."/>
            <person name="Haridas S."/>
            <person name="Pangalinan J."/>
            <person name="Salamov A.A."/>
            <person name="Simmons B.A."/>
            <person name="Magnuson J.K."/>
            <person name="Chen J."/>
            <person name="Drula E."/>
            <person name="Henrissat B."/>
            <person name="Wiebenga A."/>
            <person name="Lubbers R.J."/>
            <person name="Gomes A.C."/>
            <person name="Makela M.R."/>
            <person name="Stajich J."/>
            <person name="Grigoriev I.V."/>
            <person name="Mortensen U.H."/>
            <person name="De vries R.P."/>
            <person name="Baker S.E."/>
            <person name="Andersen M.R."/>
        </authorList>
    </citation>
    <scope>NUCLEOTIDE SEQUENCE [LARGE SCALE GENOMIC DNA]</scope>
    <source>
        <strain evidence="2 3">CBS 600.67</strain>
    </source>
</reference>
<evidence type="ECO:0000313" key="3">
    <source>
        <dbReference type="Proteomes" id="UP001610335"/>
    </source>
</evidence>
<accession>A0ABR4I238</accession>
<feature type="transmembrane region" description="Helical" evidence="1">
    <location>
        <begin position="12"/>
        <end position="36"/>
    </location>
</feature>
<feature type="transmembrane region" description="Helical" evidence="1">
    <location>
        <begin position="82"/>
        <end position="104"/>
    </location>
</feature>
<proteinExistence type="predicted"/>
<feature type="transmembrane region" description="Helical" evidence="1">
    <location>
        <begin position="138"/>
        <end position="160"/>
    </location>
</feature>